<gene>
    <name evidence="2" type="ORF">DCM90_07965</name>
</gene>
<feature type="transmembrane region" description="Helical" evidence="1">
    <location>
        <begin position="156"/>
        <end position="178"/>
    </location>
</feature>
<dbReference type="Proteomes" id="UP000245080">
    <property type="component" value="Unassembled WGS sequence"/>
</dbReference>
<comment type="caution">
    <text evidence="2">The sequence shown here is derived from an EMBL/GenBank/DDBJ whole genome shotgun (WGS) entry which is preliminary data.</text>
</comment>
<proteinExistence type="predicted"/>
<feature type="transmembrane region" description="Helical" evidence="1">
    <location>
        <begin position="93"/>
        <end position="113"/>
    </location>
</feature>
<keyword evidence="1" id="KW-0472">Membrane</keyword>
<keyword evidence="1" id="KW-1133">Transmembrane helix</keyword>
<feature type="transmembrane region" description="Helical" evidence="1">
    <location>
        <begin position="262"/>
        <end position="285"/>
    </location>
</feature>
<organism evidence="2 3">
    <name type="scientific">Levilactobacillus bambusae</name>
    <dbReference type="NCBI Taxonomy" id="2024736"/>
    <lineage>
        <taxon>Bacteria</taxon>
        <taxon>Bacillati</taxon>
        <taxon>Bacillota</taxon>
        <taxon>Bacilli</taxon>
        <taxon>Lactobacillales</taxon>
        <taxon>Lactobacillaceae</taxon>
        <taxon>Levilactobacillus</taxon>
    </lineage>
</organism>
<dbReference type="OrthoDB" id="10006664at2"/>
<evidence type="ECO:0000313" key="3">
    <source>
        <dbReference type="Proteomes" id="UP000245080"/>
    </source>
</evidence>
<feature type="transmembrane region" description="Helical" evidence="1">
    <location>
        <begin position="68"/>
        <end position="87"/>
    </location>
</feature>
<keyword evidence="3" id="KW-1185">Reference proteome</keyword>
<feature type="transmembrane region" description="Helical" evidence="1">
    <location>
        <begin position="6"/>
        <end position="23"/>
    </location>
</feature>
<dbReference type="EMBL" id="QCXQ01000006">
    <property type="protein sequence ID" value="PWF99380.1"/>
    <property type="molecule type" value="Genomic_DNA"/>
</dbReference>
<keyword evidence="1" id="KW-0812">Transmembrane</keyword>
<protein>
    <submittedName>
        <fullName evidence="2">Uncharacterized protein</fullName>
    </submittedName>
</protein>
<name>A0A2V1MWA1_9LACO</name>
<evidence type="ECO:0000313" key="2">
    <source>
        <dbReference type="EMBL" id="PWF99380.1"/>
    </source>
</evidence>
<accession>A0A2V1MWA1</accession>
<feature type="transmembrane region" description="Helical" evidence="1">
    <location>
        <begin position="125"/>
        <end position="144"/>
    </location>
</feature>
<dbReference type="AlphaFoldDB" id="A0A2V1MWA1"/>
<evidence type="ECO:0000256" key="1">
    <source>
        <dbReference type="SAM" id="Phobius"/>
    </source>
</evidence>
<dbReference type="RefSeq" id="WP_109250838.1">
    <property type="nucleotide sequence ID" value="NZ_QCXQ01000006.1"/>
</dbReference>
<sequence length="289" mass="33728">MLHTIIQVSFFLIWGASLFLSLYQIQPRIWWRLVTLHRRKRIRYEDRRPFNRYFRFLTVSQWQQVPHFWALTFLNLDILLQLFHVNVVGVRDVVFSISEFLFLYGFYTILQLFLHKPMSWKVAEYLYLLYLTFGFYVVNYQNFLSLYSETSIVFEMLSGIVLILVSSFYLLKLLAYVVKGNFAHTIQIIAEFSGNIYYHGVITGTALLGATAGQAGVNQFLTSLHTPYVLDQLTALAYYGLNDFFEDLVVPQSVFTHFNATILYIHMISLLFGACYTCIILANLISVDD</sequence>
<reference evidence="2 3" key="1">
    <citation type="journal article" date="2018" name="Int. J. Syst. Evol. Microbiol.">
        <title>Lactobacillus bambusae sp. nov., isolated from a traditional fermented Ma-bamboo shoots of Taiwan.</title>
        <authorList>
            <person name="Wang L.-T."/>
        </authorList>
    </citation>
    <scope>NUCLEOTIDE SEQUENCE [LARGE SCALE GENOMIC DNA]</scope>
    <source>
        <strain evidence="2 3">BS-W1</strain>
    </source>
</reference>